<evidence type="ECO:0000313" key="3">
    <source>
        <dbReference type="Proteomes" id="UP000308199"/>
    </source>
</evidence>
<sequence length="287" mass="31181">MLAFPPLRGSEGEISHGVGVGIGVGIGVGACSPWTHSSFEQLRGQSHRPASMTMPVSMPYPTRMESLQSSHQQHQPRNLHTYTSRSPHHPVLTYPPLSNGAISPGVETGAYSSGNANYDQLPGHAHRSAPMEYLPSPPRQPHSPQQQQKSQGHHRYSSGRSRQTRPVFLPPLPPSMPDAGVSGYDPEHAGNNQLSGRVHRPASMAYPSPPLISPQEHSQPQVGPSYHARCTHQSHQSRQRDAYPAPARHADLWTDQGQTQVPSPTWDTYYSSAIDPKITGGVLPAAI</sequence>
<feature type="region of interest" description="Disordered" evidence="1">
    <location>
        <begin position="64"/>
        <end position="244"/>
    </location>
</feature>
<dbReference type="EMBL" id="SGPK01000004">
    <property type="protein sequence ID" value="THH12092.1"/>
    <property type="molecule type" value="Genomic_DNA"/>
</dbReference>
<evidence type="ECO:0000256" key="1">
    <source>
        <dbReference type="SAM" id="MobiDB-lite"/>
    </source>
</evidence>
<evidence type="ECO:0000313" key="2">
    <source>
        <dbReference type="EMBL" id="THH12092.1"/>
    </source>
</evidence>
<dbReference type="Proteomes" id="UP000308199">
    <property type="component" value="Unassembled WGS sequence"/>
</dbReference>
<reference evidence="2 3" key="1">
    <citation type="submission" date="2019-02" db="EMBL/GenBank/DDBJ databases">
        <title>Genome sequencing of the rare red list fungi Phellinidium pouzarii.</title>
        <authorList>
            <person name="Buettner E."/>
            <person name="Kellner H."/>
        </authorList>
    </citation>
    <scope>NUCLEOTIDE SEQUENCE [LARGE SCALE GENOMIC DNA]</scope>
    <source>
        <strain evidence="2 3">DSM 108285</strain>
    </source>
</reference>
<comment type="caution">
    <text evidence="2">The sequence shown here is derived from an EMBL/GenBank/DDBJ whole genome shotgun (WGS) entry which is preliminary data.</text>
</comment>
<organism evidence="2 3">
    <name type="scientific">Phellinidium pouzarii</name>
    <dbReference type="NCBI Taxonomy" id="167371"/>
    <lineage>
        <taxon>Eukaryota</taxon>
        <taxon>Fungi</taxon>
        <taxon>Dikarya</taxon>
        <taxon>Basidiomycota</taxon>
        <taxon>Agaricomycotina</taxon>
        <taxon>Agaricomycetes</taxon>
        <taxon>Hymenochaetales</taxon>
        <taxon>Hymenochaetaceae</taxon>
        <taxon>Phellinidium</taxon>
    </lineage>
</organism>
<name>A0A4S4LJ80_9AGAM</name>
<dbReference type="AlphaFoldDB" id="A0A4S4LJ80"/>
<keyword evidence="3" id="KW-1185">Reference proteome</keyword>
<feature type="compositionally biased region" description="Polar residues" evidence="1">
    <location>
        <begin position="65"/>
        <end position="85"/>
    </location>
</feature>
<protein>
    <submittedName>
        <fullName evidence="2">Uncharacterized protein</fullName>
    </submittedName>
</protein>
<accession>A0A4S4LJ80</accession>
<proteinExistence type="predicted"/>
<gene>
    <name evidence="2" type="ORF">EW145_g239</name>
</gene>